<comment type="caution">
    <text evidence="11">The sequence shown here is derived from an EMBL/GenBank/DDBJ whole genome shotgun (WGS) entry which is preliminary data.</text>
</comment>
<sequence>MEKYVPAPARAVFNLLQTNFTADAASWEGKCIISVKQFGLESLAKLFEVADEMKKLVKESGGDQRLQGRLLATLFFENSTRTCCSLQAAMLRLGGSVVSVNETTSSVKKGETLQDTIACLCSYCDVVALRHPQQGAAVQAVTATRRPLINAGDGVGEHPTQAILDVYTMVSELGGVEGKVITLVGDLKNGRTVHSLARLLALYACELHFVAPPALRMPEDVVRDVTARGRATVTQSDAFDAVLPRADVLYVTRVQKERFEDAAEYEALRLVYRVTPEVLARAKRDMVLMHPLPRVGEIAEDCDDDPRAAYVRQMENGMVVRMALLALLLGKA</sequence>
<reference evidence="11" key="1">
    <citation type="submission" date="2021-02" db="EMBL/GenBank/DDBJ databases">
        <title>First Annotated Genome of the Yellow-green Alga Tribonema minus.</title>
        <authorList>
            <person name="Mahan K.M."/>
        </authorList>
    </citation>
    <scope>NUCLEOTIDE SEQUENCE</scope>
    <source>
        <strain evidence="11">UTEX B ZZ1240</strain>
    </source>
</reference>
<proteinExistence type="inferred from homology"/>
<evidence type="ECO:0000256" key="6">
    <source>
        <dbReference type="ARBA" id="ARBA00043884"/>
    </source>
</evidence>
<evidence type="ECO:0000256" key="4">
    <source>
        <dbReference type="ARBA" id="ARBA00022679"/>
    </source>
</evidence>
<dbReference type="EMBL" id="JAFCMP010000079">
    <property type="protein sequence ID" value="KAG5187938.1"/>
    <property type="molecule type" value="Genomic_DNA"/>
</dbReference>
<evidence type="ECO:0000259" key="9">
    <source>
        <dbReference type="Pfam" id="PF00185"/>
    </source>
</evidence>
<organism evidence="11 12">
    <name type="scientific">Tribonema minus</name>
    <dbReference type="NCBI Taxonomy" id="303371"/>
    <lineage>
        <taxon>Eukaryota</taxon>
        <taxon>Sar</taxon>
        <taxon>Stramenopiles</taxon>
        <taxon>Ochrophyta</taxon>
        <taxon>PX clade</taxon>
        <taxon>Xanthophyceae</taxon>
        <taxon>Tribonematales</taxon>
        <taxon>Tribonemataceae</taxon>
        <taxon>Tribonema</taxon>
    </lineage>
</organism>
<feature type="domain" description="Aspartate/ornithine carbamoyltransferase carbamoyl-P binding" evidence="10">
    <location>
        <begin position="32"/>
        <end position="169"/>
    </location>
</feature>
<dbReference type="InterPro" id="IPR006132">
    <property type="entry name" value="Asp/Orn_carbamoyltranf_P-bd"/>
</dbReference>
<feature type="domain" description="Aspartate/ornithine carbamoyltransferase Asp/Orn-binding" evidence="9">
    <location>
        <begin position="178"/>
        <end position="328"/>
    </location>
</feature>
<keyword evidence="5" id="KW-0665">Pyrimidine biosynthesis</keyword>
<dbReference type="GO" id="GO:0006207">
    <property type="term" value="P:'de novo' pyrimidine nucleobase biosynthetic process"/>
    <property type="evidence" value="ECO:0007669"/>
    <property type="project" value="InterPro"/>
</dbReference>
<dbReference type="Pfam" id="PF02729">
    <property type="entry name" value="OTCace_N"/>
    <property type="match status" value="1"/>
</dbReference>
<comment type="function">
    <text evidence="6">Catalyzes the condensation of carbamoyl phosphate and aspartate to form carbamoyl aspartate and inorganic phosphate, the committed step in the de novo pyrimidine nucleotide biosynthesis pathway.</text>
</comment>
<dbReference type="AlphaFoldDB" id="A0A835ZFC3"/>
<gene>
    <name evidence="11" type="ORF">JKP88DRAFT_347908</name>
</gene>
<evidence type="ECO:0000256" key="2">
    <source>
        <dbReference type="ARBA" id="ARBA00008896"/>
    </source>
</evidence>
<dbReference type="GO" id="GO:0006520">
    <property type="term" value="P:amino acid metabolic process"/>
    <property type="evidence" value="ECO:0007669"/>
    <property type="project" value="InterPro"/>
</dbReference>
<comment type="pathway">
    <text evidence="1">Pyrimidine metabolism; UMP biosynthesis via de novo pathway; (S)-dihydroorotate from bicarbonate: step 2/3.</text>
</comment>
<dbReference type="HAMAP" id="MF_00001">
    <property type="entry name" value="Asp_carb_tr"/>
    <property type="match status" value="1"/>
</dbReference>
<evidence type="ECO:0000256" key="3">
    <source>
        <dbReference type="ARBA" id="ARBA00013008"/>
    </source>
</evidence>
<evidence type="ECO:0000256" key="1">
    <source>
        <dbReference type="ARBA" id="ARBA00004852"/>
    </source>
</evidence>
<dbReference type="PRINTS" id="PR00100">
    <property type="entry name" value="AOTCASE"/>
</dbReference>
<evidence type="ECO:0000313" key="12">
    <source>
        <dbReference type="Proteomes" id="UP000664859"/>
    </source>
</evidence>
<name>A0A835ZFC3_9STRA</name>
<evidence type="ECO:0000259" key="10">
    <source>
        <dbReference type="Pfam" id="PF02729"/>
    </source>
</evidence>
<dbReference type="PANTHER" id="PTHR45753">
    <property type="entry name" value="ORNITHINE CARBAMOYLTRANSFERASE, MITOCHONDRIAL"/>
    <property type="match status" value="1"/>
</dbReference>
<evidence type="ECO:0000256" key="5">
    <source>
        <dbReference type="ARBA" id="ARBA00022975"/>
    </source>
</evidence>
<dbReference type="InterPro" id="IPR006131">
    <property type="entry name" value="Asp_carbamoyltransf_Asp/Orn-bd"/>
</dbReference>
<dbReference type="PROSITE" id="PS00097">
    <property type="entry name" value="CARBAMOYLTRANSFERASE"/>
    <property type="match status" value="1"/>
</dbReference>
<protein>
    <recommendedName>
        <fullName evidence="3">aspartate carbamoyltransferase</fullName>
        <ecNumber evidence="3">2.1.3.2</ecNumber>
    </recommendedName>
</protein>
<dbReference type="SUPFAM" id="SSF53671">
    <property type="entry name" value="Aspartate/ornithine carbamoyltransferase"/>
    <property type="match status" value="1"/>
</dbReference>
<dbReference type="FunFam" id="3.40.50.1370:FF:000002">
    <property type="entry name" value="Aspartate carbamoyltransferase 2"/>
    <property type="match status" value="1"/>
</dbReference>
<evidence type="ECO:0000256" key="8">
    <source>
        <dbReference type="RuleBase" id="RU003634"/>
    </source>
</evidence>
<dbReference type="EC" id="2.1.3.2" evidence="3"/>
<keyword evidence="12" id="KW-1185">Reference proteome</keyword>
<dbReference type="UniPathway" id="UPA00070">
    <property type="reaction ID" value="UER00116"/>
</dbReference>
<dbReference type="InterPro" id="IPR002082">
    <property type="entry name" value="Asp_carbamoyltransf"/>
</dbReference>
<accession>A0A835ZFC3</accession>
<dbReference type="GO" id="GO:0044205">
    <property type="term" value="P:'de novo' UMP biosynthetic process"/>
    <property type="evidence" value="ECO:0007669"/>
    <property type="project" value="UniProtKB-UniPathway"/>
</dbReference>
<evidence type="ECO:0000256" key="7">
    <source>
        <dbReference type="ARBA" id="ARBA00048859"/>
    </source>
</evidence>
<comment type="similarity">
    <text evidence="2">Belongs to the aspartate/ornithine carbamoyltransferase superfamily. ATCase family.</text>
</comment>
<dbReference type="FunFam" id="3.40.50.1370:FF:000005">
    <property type="entry name" value="CAD protein-like isoform X1"/>
    <property type="match status" value="1"/>
</dbReference>
<evidence type="ECO:0000313" key="11">
    <source>
        <dbReference type="EMBL" id="KAG5187938.1"/>
    </source>
</evidence>
<dbReference type="NCBIfam" id="NF002032">
    <property type="entry name" value="PRK00856.1"/>
    <property type="match status" value="1"/>
</dbReference>
<dbReference type="InterPro" id="IPR006130">
    <property type="entry name" value="Asp/Orn_carbamoylTrfase"/>
</dbReference>
<dbReference type="NCBIfam" id="TIGR00670">
    <property type="entry name" value="asp_carb_tr"/>
    <property type="match status" value="1"/>
</dbReference>
<dbReference type="Pfam" id="PF00185">
    <property type="entry name" value="OTCace"/>
    <property type="match status" value="1"/>
</dbReference>
<dbReference type="PRINTS" id="PR00101">
    <property type="entry name" value="ATCASE"/>
</dbReference>
<comment type="catalytic activity">
    <reaction evidence="7">
        <text>carbamoyl phosphate + L-aspartate = N-carbamoyl-L-aspartate + phosphate + H(+)</text>
        <dbReference type="Rhea" id="RHEA:20013"/>
        <dbReference type="ChEBI" id="CHEBI:15378"/>
        <dbReference type="ChEBI" id="CHEBI:29991"/>
        <dbReference type="ChEBI" id="CHEBI:32814"/>
        <dbReference type="ChEBI" id="CHEBI:43474"/>
        <dbReference type="ChEBI" id="CHEBI:58228"/>
        <dbReference type="EC" id="2.1.3.2"/>
    </reaction>
</comment>
<dbReference type="GO" id="GO:0004070">
    <property type="term" value="F:aspartate carbamoyltransferase activity"/>
    <property type="evidence" value="ECO:0007669"/>
    <property type="project" value="UniProtKB-EC"/>
</dbReference>
<dbReference type="Proteomes" id="UP000664859">
    <property type="component" value="Unassembled WGS sequence"/>
</dbReference>
<dbReference type="Gene3D" id="3.40.50.1370">
    <property type="entry name" value="Aspartate/ornithine carbamoyltransferase"/>
    <property type="match status" value="2"/>
</dbReference>
<keyword evidence="4 8" id="KW-0808">Transferase</keyword>
<dbReference type="GO" id="GO:0016597">
    <property type="term" value="F:amino acid binding"/>
    <property type="evidence" value="ECO:0007669"/>
    <property type="project" value="InterPro"/>
</dbReference>
<dbReference type="PANTHER" id="PTHR45753:SF6">
    <property type="entry name" value="ASPARTATE CARBAMOYLTRANSFERASE"/>
    <property type="match status" value="1"/>
</dbReference>
<dbReference type="OrthoDB" id="1924069at2759"/>
<dbReference type="InterPro" id="IPR036901">
    <property type="entry name" value="Asp/Orn_carbamoylTrfase_sf"/>
</dbReference>